<dbReference type="GO" id="GO:0019867">
    <property type="term" value="C:outer membrane"/>
    <property type="evidence" value="ECO:0007669"/>
    <property type="project" value="InterPro"/>
</dbReference>
<organism evidence="5 6">
    <name type="scientific">Dyadobacter soli</name>
    <dbReference type="NCBI Taxonomy" id="659014"/>
    <lineage>
        <taxon>Bacteria</taxon>
        <taxon>Pseudomonadati</taxon>
        <taxon>Bacteroidota</taxon>
        <taxon>Cytophagia</taxon>
        <taxon>Cytophagales</taxon>
        <taxon>Spirosomataceae</taxon>
        <taxon>Dyadobacter</taxon>
    </lineage>
</organism>
<evidence type="ECO:0000256" key="2">
    <source>
        <dbReference type="ARBA" id="ARBA00023136"/>
    </source>
</evidence>
<evidence type="ECO:0000256" key="1">
    <source>
        <dbReference type="ARBA" id="ARBA00004370"/>
    </source>
</evidence>
<reference evidence="6" key="1">
    <citation type="submission" date="2016-10" db="EMBL/GenBank/DDBJ databases">
        <authorList>
            <person name="Varghese N."/>
            <person name="Submissions S."/>
        </authorList>
    </citation>
    <scope>NUCLEOTIDE SEQUENCE [LARGE SCALE GENOMIC DNA]</scope>
    <source>
        <strain evidence="6">DSM 25329</strain>
    </source>
</reference>
<feature type="transmembrane region" description="Helical" evidence="3">
    <location>
        <begin position="6"/>
        <end position="28"/>
    </location>
</feature>
<evidence type="ECO:0000259" key="4">
    <source>
        <dbReference type="PROSITE" id="PS51779"/>
    </source>
</evidence>
<dbReference type="PROSITE" id="PS51779">
    <property type="entry name" value="POTRA"/>
    <property type="match status" value="1"/>
</dbReference>
<feature type="transmembrane region" description="Helical" evidence="3">
    <location>
        <begin position="103"/>
        <end position="124"/>
    </location>
</feature>
<feature type="domain" description="POTRA" evidence="4">
    <location>
        <begin position="322"/>
        <end position="404"/>
    </location>
</feature>
<proteinExistence type="predicted"/>
<keyword evidence="3" id="KW-1133">Transmembrane helix</keyword>
<keyword evidence="6" id="KW-1185">Reference proteome</keyword>
<name>A0A1G7GFQ7_9BACT</name>
<evidence type="ECO:0000313" key="5">
    <source>
        <dbReference type="EMBL" id="SDE86964.1"/>
    </source>
</evidence>
<feature type="transmembrane region" description="Helical" evidence="3">
    <location>
        <begin position="284"/>
        <end position="301"/>
    </location>
</feature>
<gene>
    <name evidence="5" type="ORF">SAMN04487996_107239</name>
</gene>
<evidence type="ECO:0000256" key="3">
    <source>
        <dbReference type="SAM" id="Phobius"/>
    </source>
</evidence>
<dbReference type="InterPro" id="IPR052173">
    <property type="entry name" value="Beta-lactam_resp_regulator"/>
</dbReference>
<dbReference type="RefSeq" id="WP_176884987.1">
    <property type="nucleotide sequence ID" value="NZ_FNAN01000007.1"/>
</dbReference>
<protein>
    <submittedName>
        <fullName evidence="5">Surface antigen variable number repeat-containing protein</fullName>
    </submittedName>
</protein>
<feature type="transmembrane region" description="Helical" evidence="3">
    <location>
        <begin position="40"/>
        <end position="59"/>
    </location>
</feature>
<sequence>MLSNPAFFSWLLAASLSLAILWAAFVCFFRNWTFFALNRWILVAGTCVCMALPLVSPHVTQGLVAPDNLATNLRFSISSLPISSAPAGGSVANEAHATQSYEWLWTFLAVMYWAGFAAVLARSFKALWQLKTIRSQSRLLSSNSIADVWVQSLLPTFSFGKNIFLNVHTLSLAPEQFASVQRHEEGHALQKHSVDNVFFEVVSAIFWFNPLVRKLSRHLRDVHEFLADRWATGPHAQTADYQELLVALASKTPCNRVSHPFSDSQFFRRIVMLNKPKTKPMERLKLFLLAPACAAALFVSACVDTDKKAPANPQSIGPASGPVISKISWTGNKVHSDEELSALLTLKPGDKYDRRAFESSLYREPLEKSVTSLYMDNGYLFFHTDIQEKVVDGKIELTVNVSEDEQVWVNKVTLKAKNGEKSLTDQVKPFVEVKEGQLFNRSLLISSQEKMAKSGLVNPDSVNINPYPRPVEFAGAKRYVDIEFVVQKPL</sequence>
<evidence type="ECO:0000313" key="6">
    <source>
        <dbReference type="Proteomes" id="UP000198748"/>
    </source>
</evidence>
<dbReference type="PANTHER" id="PTHR34978:SF3">
    <property type="entry name" value="SLR0241 PROTEIN"/>
    <property type="match status" value="1"/>
</dbReference>
<dbReference type="Pfam" id="PF07244">
    <property type="entry name" value="POTRA"/>
    <property type="match status" value="1"/>
</dbReference>
<dbReference type="PANTHER" id="PTHR34978">
    <property type="entry name" value="POSSIBLE SENSOR-TRANSDUCER PROTEIN BLAR"/>
    <property type="match status" value="1"/>
</dbReference>
<dbReference type="InterPro" id="IPR010827">
    <property type="entry name" value="BamA/TamA_POTRA"/>
</dbReference>
<dbReference type="AlphaFoldDB" id="A0A1G7GFQ7"/>
<dbReference type="InterPro" id="IPR034746">
    <property type="entry name" value="POTRA"/>
</dbReference>
<comment type="subcellular location">
    <subcellularLocation>
        <location evidence="1">Membrane</location>
    </subcellularLocation>
</comment>
<dbReference type="Proteomes" id="UP000198748">
    <property type="component" value="Unassembled WGS sequence"/>
</dbReference>
<dbReference type="Gene3D" id="3.10.20.310">
    <property type="entry name" value="membrane protein fhac"/>
    <property type="match status" value="1"/>
</dbReference>
<dbReference type="EMBL" id="FNAN01000007">
    <property type="protein sequence ID" value="SDE86964.1"/>
    <property type="molecule type" value="Genomic_DNA"/>
</dbReference>
<accession>A0A1G7GFQ7</accession>
<keyword evidence="3" id="KW-0812">Transmembrane</keyword>
<dbReference type="STRING" id="659014.SAMN04487996_107239"/>
<keyword evidence="2 3" id="KW-0472">Membrane</keyword>
<dbReference type="CDD" id="cd07341">
    <property type="entry name" value="M56_BlaR1_MecR1_like"/>
    <property type="match status" value="1"/>
</dbReference>